<evidence type="ECO:0000256" key="1">
    <source>
        <dbReference type="ARBA" id="ARBA00022676"/>
    </source>
</evidence>
<evidence type="ECO:0000313" key="4">
    <source>
        <dbReference type="EMBL" id="MBE7324803.1"/>
    </source>
</evidence>
<evidence type="ECO:0000259" key="3">
    <source>
        <dbReference type="Pfam" id="PF00534"/>
    </source>
</evidence>
<keyword evidence="1" id="KW-0328">Glycosyltransferase</keyword>
<dbReference type="Pfam" id="PF00534">
    <property type="entry name" value="Glycos_transf_1"/>
    <property type="match status" value="1"/>
</dbReference>
<evidence type="ECO:0000256" key="2">
    <source>
        <dbReference type="ARBA" id="ARBA00022679"/>
    </source>
</evidence>
<dbReference type="SUPFAM" id="SSF53756">
    <property type="entry name" value="UDP-Glycosyltransferase/glycogen phosphorylase"/>
    <property type="match status" value="1"/>
</dbReference>
<dbReference type="Gene3D" id="3.40.50.2000">
    <property type="entry name" value="Glycogen Phosphorylase B"/>
    <property type="match status" value="1"/>
</dbReference>
<keyword evidence="2" id="KW-0808">Transferase</keyword>
<dbReference type="InterPro" id="IPR001296">
    <property type="entry name" value="Glyco_trans_1"/>
</dbReference>
<dbReference type="PANTHER" id="PTHR12526">
    <property type="entry name" value="GLYCOSYLTRANSFERASE"/>
    <property type="match status" value="1"/>
</dbReference>
<dbReference type="EMBL" id="JADCSA010000007">
    <property type="protein sequence ID" value="MBE7324803.1"/>
    <property type="molecule type" value="Genomic_DNA"/>
</dbReference>
<proteinExistence type="predicted"/>
<dbReference type="PANTHER" id="PTHR12526:SF510">
    <property type="entry name" value="D-INOSITOL 3-PHOSPHATE GLYCOSYLTRANSFERASE"/>
    <property type="match status" value="1"/>
</dbReference>
<dbReference type="CDD" id="cd03801">
    <property type="entry name" value="GT4_PimA-like"/>
    <property type="match status" value="1"/>
</dbReference>
<name>A0ABR9RT82_9ACTN</name>
<gene>
    <name evidence="4" type="ORF">IEQ44_09065</name>
</gene>
<reference evidence="4 5" key="1">
    <citation type="submission" date="2020-10" db="EMBL/GenBank/DDBJ databases">
        <title>Nocardioides sp. isolated from sludge.</title>
        <authorList>
            <person name="Zhang X."/>
        </authorList>
    </citation>
    <scope>NUCLEOTIDE SEQUENCE [LARGE SCALE GENOMIC DNA]</scope>
    <source>
        <strain evidence="4 5">Y6</strain>
    </source>
</reference>
<sequence>MQLERALVLAPHFPPAFLGGGPIRTLEALVPSRPDGIHVDVLTADRDLYQRRPLNVPLNEWVEKAYGRVRYATPTLANLARVLWSTRVDRPDLVYLNSFFHPLFAIAPWLMACCGLWGRATILLAPRGEFGQDAYRRKAPKKRVVVALHKVLRMHRRVIWHASTPDEAADIRRIMGPEVRIVVRRDDTDLPTTAVVPSERQPGCLRVAFLARIAPIKGLDVLLQALQRVSVPIVLDVYGPEEDPKYAARCRSLARSLPDCVSVTFVGAIDNSEVAATIAGHDLSALPTGGENFGHAIAESLAAACPVMLPDTTSWTEVLRNGGGVVVEDREPATWARQLEAYANEGPDAWRERRRRAARAYEAWMAESDEDHLFDILRAL</sequence>
<protein>
    <submittedName>
        <fullName evidence="4">Glycosyltransferase family 4 protein</fullName>
    </submittedName>
</protein>
<accession>A0ABR9RT82</accession>
<feature type="domain" description="Glycosyl transferase family 1" evidence="3">
    <location>
        <begin position="207"/>
        <end position="354"/>
    </location>
</feature>
<keyword evidence="5" id="KW-1185">Reference proteome</keyword>
<dbReference type="Proteomes" id="UP000756387">
    <property type="component" value="Unassembled WGS sequence"/>
</dbReference>
<dbReference type="RefSeq" id="WP_193638134.1">
    <property type="nucleotide sequence ID" value="NZ_JADCSA010000007.1"/>
</dbReference>
<organism evidence="4 5">
    <name type="scientific">Nocardioides malaquae</name>
    <dbReference type="NCBI Taxonomy" id="2773426"/>
    <lineage>
        <taxon>Bacteria</taxon>
        <taxon>Bacillati</taxon>
        <taxon>Actinomycetota</taxon>
        <taxon>Actinomycetes</taxon>
        <taxon>Propionibacteriales</taxon>
        <taxon>Nocardioidaceae</taxon>
        <taxon>Nocardioides</taxon>
    </lineage>
</organism>
<evidence type="ECO:0000313" key="5">
    <source>
        <dbReference type="Proteomes" id="UP000756387"/>
    </source>
</evidence>
<comment type="caution">
    <text evidence="4">The sequence shown here is derived from an EMBL/GenBank/DDBJ whole genome shotgun (WGS) entry which is preliminary data.</text>
</comment>